<evidence type="ECO:0000256" key="12">
    <source>
        <dbReference type="ARBA" id="ARBA00038622"/>
    </source>
</evidence>
<dbReference type="GO" id="GO:0019166">
    <property type="term" value="F:trans-2-enoyl-CoA reductase (NADPH) activity"/>
    <property type="evidence" value="ECO:0007669"/>
    <property type="project" value="UniProtKB-EC"/>
</dbReference>
<comment type="caution">
    <text evidence="21">The sequence shown here is derived from an EMBL/GenBank/DDBJ whole genome shotgun (WGS) entry which is preliminary data.</text>
</comment>
<comment type="pathway">
    <text evidence="2">Lipid metabolism.</text>
</comment>
<sequence length="313" mass="34236">MAAPTKLTKLVSSVFRKELFQSKVAIVSGGATGIGKGITQELLYLGCNVMIASRKEERLESSCKELKEWLKEAKQDNQVEYLKCNIRNEDDVKNLISGTLKTFGKIDYLVNNSGGQFLSKAENISLKGWNAVIETNLTGTFLMCREAYIQWMRDNGGAIVNIIADMWKGFPLMSHTGAARSAVDNLTKTLSLEWVHSGVRINSVAPGSSIYSETAAANYGNVKIFDQVKSTVPMHRLGTVEEVAAAVCFLLSPAAAFITGESIQVDGGQTLYITPNYEVPEHSSCPAYTWQKDLDTVGEVKDIPAVTHTKSKL</sequence>
<dbReference type="GO" id="GO:0006633">
    <property type="term" value="P:fatty acid biosynthetic process"/>
    <property type="evidence" value="ECO:0007669"/>
    <property type="project" value="UniProtKB-KW"/>
</dbReference>
<evidence type="ECO:0000256" key="3">
    <source>
        <dbReference type="ARBA" id="ARBA00022516"/>
    </source>
</evidence>
<evidence type="ECO:0000256" key="8">
    <source>
        <dbReference type="ARBA" id="ARBA00023098"/>
    </source>
</evidence>
<comment type="catalytic activity">
    <reaction evidence="17">
        <text>(2E)-hexenoyl-CoA + NADPH + H(+) = hexanoyl-CoA + NADP(+)</text>
        <dbReference type="Rhea" id="RHEA:44956"/>
        <dbReference type="ChEBI" id="CHEBI:15378"/>
        <dbReference type="ChEBI" id="CHEBI:57783"/>
        <dbReference type="ChEBI" id="CHEBI:58349"/>
        <dbReference type="ChEBI" id="CHEBI:62077"/>
        <dbReference type="ChEBI" id="CHEBI:62620"/>
    </reaction>
    <physiologicalReaction direction="left-to-right" evidence="17">
        <dbReference type="Rhea" id="RHEA:44957"/>
    </physiologicalReaction>
</comment>
<evidence type="ECO:0000256" key="4">
    <source>
        <dbReference type="ARBA" id="ARBA00022553"/>
    </source>
</evidence>
<dbReference type="AlphaFoldDB" id="A0AAV2I8K7"/>
<protein>
    <recommendedName>
        <fullName evidence="14">Peroxisomal trans-2-enoyl-CoA reductase</fullName>
        <ecNumber evidence="13">1.3.1.38</ecNumber>
    </recommendedName>
</protein>
<keyword evidence="9" id="KW-0576">Peroxisome</keyword>
<dbReference type="InterPro" id="IPR002347">
    <property type="entry name" value="SDR_fam"/>
</dbReference>
<dbReference type="GO" id="GO:0033306">
    <property type="term" value="P:phytol metabolic process"/>
    <property type="evidence" value="ECO:0007669"/>
    <property type="project" value="TreeGrafter"/>
</dbReference>
<evidence type="ECO:0000313" key="22">
    <source>
        <dbReference type="Proteomes" id="UP001497497"/>
    </source>
</evidence>
<dbReference type="GO" id="GO:0005777">
    <property type="term" value="C:peroxisome"/>
    <property type="evidence" value="ECO:0007669"/>
    <property type="project" value="UniProtKB-SubCell"/>
</dbReference>
<dbReference type="Pfam" id="PF13561">
    <property type="entry name" value="adh_short_C2"/>
    <property type="match status" value="1"/>
</dbReference>
<keyword evidence="8" id="KW-0443">Lipid metabolism</keyword>
<evidence type="ECO:0000256" key="17">
    <source>
        <dbReference type="ARBA" id="ARBA00049108"/>
    </source>
</evidence>
<dbReference type="EMBL" id="CAXITT010000521">
    <property type="protein sequence ID" value="CAL1543043.1"/>
    <property type="molecule type" value="Genomic_DNA"/>
</dbReference>
<keyword evidence="5" id="KW-0276">Fatty acid metabolism</keyword>
<comment type="catalytic activity">
    <reaction evidence="15">
        <text>(2E)-dodecenoyl-CoA + NADPH + H(+) = dodecanoyl-CoA + NADP(+)</text>
        <dbReference type="Rhea" id="RHEA:44964"/>
        <dbReference type="ChEBI" id="CHEBI:15378"/>
        <dbReference type="ChEBI" id="CHEBI:57330"/>
        <dbReference type="ChEBI" id="CHEBI:57375"/>
        <dbReference type="ChEBI" id="CHEBI:57783"/>
        <dbReference type="ChEBI" id="CHEBI:58349"/>
    </reaction>
    <physiologicalReaction direction="left-to-right" evidence="15">
        <dbReference type="Rhea" id="RHEA:44965"/>
    </physiologicalReaction>
</comment>
<keyword evidence="3" id="KW-0444">Lipid biosynthesis</keyword>
<evidence type="ECO:0000256" key="1">
    <source>
        <dbReference type="ARBA" id="ARBA00004275"/>
    </source>
</evidence>
<comment type="catalytic activity">
    <reaction evidence="18">
        <text>a (2E)-enoyl-CoA + NADPH + H(+) = a 2,3-saturated acyl-CoA + NADP(+)</text>
        <dbReference type="Rhea" id="RHEA:33763"/>
        <dbReference type="ChEBI" id="CHEBI:15378"/>
        <dbReference type="ChEBI" id="CHEBI:57783"/>
        <dbReference type="ChEBI" id="CHEBI:58349"/>
        <dbReference type="ChEBI" id="CHEBI:58856"/>
        <dbReference type="ChEBI" id="CHEBI:65111"/>
        <dbReference type="EC" id="1.3.1.38"/>
    </reaction>
    <physiologicalReaction direction="left-to-right" evidence="18">
        <dbReference type="Rhea" id="RHEA:33764"/>
    </physiologicalReaction>
</comment>
<dbReference type="CDD" id="cd05369">
    <property type="entry name" value="TER_DECR_SDR_a"/>
    <property type="match status" value="1"/>
</dbReference>
<comment type="catalytic activity">
    <reaction evidence="16">
        <text>(2E)-tetradecenoyl-CoA + NADPH + H(+) = tetradecanoyl-CoA + NADP(+)</text>
        <dbReference type="Rhea" id="RHEA:44968"/>
        <dbReference type="ChEBI" id="CHEBI:15378"/>
        <dbReference type="ChEBI" id="CHEBI:57385"/>
        <dbReference type="ChEBI" id="CHEBI:57783"/>
        <dbReference type="ChEBI" id="CHEBI:58349"/>
        <dbReference type="ChEBI" id="CHEBI:61405"/>
    </reaction>
    <physiologicalReaction direction="left-to-right" evidence="16">
        <dbReference type="Rhea" id="RHEA:44969"/>
    </physiologicalReaction>
</comment>
<evidence type="ECO:0000256" key="13">
    <source>
        <dbReference type="ARBA" id="ARBA00038849"/>
    </source>
</evidence>
<evidence type="ECO:0000256" key="6">
    <source>
        <dbReference type="ARBA" id="ARBA00022857"/>
    </source>
</evidence>
<keyword evidence="4" id="KW-0597">Phosphoprotein</keyword>
<evidence type="ECO:0000256" key="11">
    <source>
        <dbReference type="ARBA" id="ARBA00037124"/>
    </source>
</evidence>
<keyword evidence="10" id="KW-0275">Fatty acid biosynthesis</keyword>
<dbReference type="PRINTS" id="PR00081">
    <property type="entry name" value="GDHRDH"/>
</dbReference>
<dbReference type="SUPFAM" id="SSF51735">
    <property type="entry name" value="NAD(P)-binding Rossmann-fold domains"/>
    <property type="match status" value="1"/>
</dbReference>
<dbReference type="PANTHER" id="PTHR24317:SF7">
    <property type="entry name" value="PEROXISOMAL TRANS-2-ENOYL-COA REDUCTASE"/>
    <property type="match status" value="1"/>
</dbReference>
<dbReference type="EC" id="1.3.1.38" evidence="13"/>
<evidence type="ECO:0000256" key="2">
    <source>
        <dbReference type="ARBA" id="ARBA00005189"/>
    </source>
</evidence>
<evidence type="ECO:0000256" key="15">
    <source>
        <dbReference type="ARBA" id="ARBA00047570"/>
    </source>
</evidence>
<proteinExistence type="predicted"/>
<keyword evidence="7" id="KW-0560">Oxidoreductase</keyword>
<organism evidence="21 22">
    <name type="scientific">Lymnaea stagnalis</name>
    <name type="common">Great pond snail</name>
    <name type="synonym">Helix stagnalis</name>
    <dbReference type="NCBI Taxonomy" id="6523"/>
    <lineage>
        <taxon>Eukaryota</taxon>
        <taxon>Metazoa</taxon>
        <taxon>Spiralia</taxon>
        <taxon>Lophotrochozoa</taxon>
        <taxon>Mollusca</taxon>
        <taxon>Gastropoda</taxon>
        <taxon>Heterobranchia</taxon>
        <taxon>Euthyneura</taxon>
        <taxon>Panpulmonata</taxon>
        <taxon>Hygrophila</taxon>
        <taxon>Lymnaeoidea</taxon>
        <taxon>Lymnaeidae</taxon>
        <taxon>Lymnaea</taxon>
    </lineage>
</organism>
<comment type="subunit">
    <text evidence="12">Interacts with PEX5, probably required to target it into peroxisomes.</text>
</comment>
<evidence type="ECO:0000256" key="7">
    <source>
        <dbReference type="ARBA" id="ARBA00023002"/>
    </source>
</evidence>
<dbReference type="Gene3D" id="3.40.50.720">
    <property type="entry name" value="NAD(P)-binding Rossmann-like Domain"/>
    <property type="match status" value="1"/>
</dbReference>
<comment type="catalytic activity">
    <reaction evidence="20">
        <text>(2E)-octenoyl-CoA + NADPH + H(+) = octanoyl-CoA + NADP(+)</text>
        <dbReference type="Rhea" id="RHEA:44952"/>
        <dbReference type="ChEBI" id="CHEBI:15378"/>
        <dbReference type="ChEBI" id="CHEBI:57386"/>
        <dbReference type="ChEBI" id="CHEBI:57783"/>
        <dbReference type="ChEBI" id="CHEBI:58349"/>
        <dbReference type="ChEBI" id="CHEBI:62242"/>
    </reaction>
    <physiologicalReaction direction="left-to-right" evidence="20">
        <dbReference type="Rhea" id="RHEA:44953"/>
    </physiologicalReaction>
</comment>
<reference evidence="21 22" key="1">
    <citation type="submission" date="2024-04" db="EMBL/GenBank/DDBJ databases">
        <authorList>
            <consortium name="Genoscope - CEA"/>
            <person name="William W."/>
        </authorList>
    </citation>
    <scope>NUCLEOTIDE SEQUENCE [LARGE SCALE GENOMIC DNA]</scope>
</reference>
<evidence type="ECO:0000313" key="21">
    <source>
        <dbReference type="EMBL" id="CAL1543043.1"/>
    </source>
</evidence>
<dbReference type="PANTHER" id="PTHR24317">
    <property type="entry name" value="PEROXISOMAL TRANS-2-ENOYL-COA REDUCTASE"/>
    <property type="match status" value="1"/>
</dbReference>
<comment type="subcellular location">
    <subcellularLocation>
        <location evidence="1">Peroxisome</location>
    </subcellularLocation>
</comment>
<evidence type="ECO:0000256" key="19">
    <source>
        <dbReference type="ARBA" id="ARBA00049386"/>
    </source>
</evidence>
<comment type="catalytic activity">
    <reaction evidence="19">
        <text>(2E)-decenoyl-CoA + NADPH + H(+) = decanoyl-CoA + NADP(+)</text>
        <dbReference type="Rhea" id="RHEA:44960"/>
        <dbReference type="ChEBI" id="CHEBI:15378"/>
        <dbReference type="ChEBI" id="CHEBI:57783"/>
        <dbReference type="ChEBI" id="CHEBI:58349"/>
        <dbReference type="ChEBI" id="CHEBI:61406"/>
        <dbReference type="ChEBI" id="CHEBI:61430"/>
    </reaction>
    <physiologicalReaction direction="left-to-right" evidence="19">
        <dbReference type="Rhea" id="RHEA:44961"/>
    </physiologicalReaction>
</comment>
<gene>
    <name evidence="21" type="ORF">GSLYS_00016577001</name>
</gene>
<evidence type="ECO:0000256" key="10">
    <source>
        <dbReference type="ARBA" id="ARBA00023160"/>
    </source>
</evidence>
<keyword evidence="6" id="KW-0521">NADP</keyword>
<evidence type="ECO:0000256" key="14">
    <source>
        <dbReference type="ARBA" id="ARBA00041063"/>
    </source>
</evidence>
<evidence type="ECO:0000256" key="5">
    <source>
        <dbReference type="ARBA" id="ARBA00022832"/>
    </source>
</evidence>
<evidence type="ECO:0000256" key="20">
    <source>
        <dbReference type="ARBA" id="ARBA00049559"/>
    </source>
</evidence>
<comment type="function">
    <text evidence="11">Participates in chain elongation of fatty acids. Catalyzes the reduction of trans-2-enoyl-CoAs of varying chain lengths from 6:1 to 16:1, having maximum activity with 10:1 CoA. Has no 2,4-dienoyl-CoA reductase activity.</text>
</comment>
<accession>A0AAV2I8K7</accession>
<dbReference type="InterPro" id="IPR036291">
    <property type="entry name" value="NAD(P)-bd_dom_sf"/>
</dbReference>
<keyword evidence="22" id="KW-1185">Reference proteome</keyword>
<evidence type="ECO:0000256" key="18">
    <source>
        <dbReference type="ARBA" id="ARBA00049251"/>
    </source>
</evidence>
<dbReference type="InterPro" id="IPR052388">
    <property type="entry name" value="Peroxisomal_t2-enoyl-CoA_red"/>
</dbReference>
<evidence type="ECO:0000256" key="16">
    <source>
        <dbReference type="ARBA" id="ARBA00048686"/>
    </source>
</evidence>
<evidence type="ECO:0000256" key="9">
    <source>
        <dbReference type="ARBA" id="ARBA00023140"/>
    </source>
</evidence>
<dbReference type="Proteomes" id="UP001497497">
    <property type="component" value="Unassembled WGS sequence"/>
</dbReference>
<dbReference type="FunFam" id="3.40.50.720:FF:000335">
    <property type="entry name" value="Peroxisomal trans-2-enoyl-CoA reductase"/>
    <property type="match status" value="1"/>
</dbReference>
<name>A0AAV2I8K7_LYMST</name>